<dbReference type="GO" id="GO:0016787">
    <property type="term" value="F:hydrolase activity"/>
    <property type="evidence" value="ECO:0007669"/>
    <property type="project" value="InterPro"/>
</dbReference>
<evidence type="ECO:0000313" key="3">
    <source>
        <dbReference type="EMBL" id="GEO31092.1"/>
    </source>
</evidence>
<evidence type="ECO:0000313" key="4">
    <source>
        <dbReference type="Proteomes" id="UP000321534"/>
    </source>
</evidence>
<name>A0A512D3R5_9MICO</name>
<proteinExistence type="predicted"/>
<dbReference type="EMBL" id="BJYX01000016">
    <property type="protein sequence ID" value="GEO31092.1"/>
    <property type="molecule type" value="Genomic_DNA"/>
</dbReference>
<dbReference type="PANTHER" id="PTHR21240">
    <property type="entry name" value="2-AMINO-3-CARBOXYLMUCONATE-6-SEMIALDEHYDE DECARBOXYLASE"/>
    <property type="match status" value="1"/>
</dbReference>
<dbReference type="InterPro" id="IPR032466">
    <property type="entry name" value="Metal_Hydrolase"/>
</dbReference>
<sequence>MLRPPSTPVLRPRFPVVDFHNHLGRWLTASDEWMVADVDALVERMDELGVQTIVNLDGRSGDLDENLERYDRRHPGRFVTFTHLNYPLLLGEDHAAGLRMLRRAFDNGAGGVKVWKDLGLSVTDASRGRVAVDDRRLEPVWAAAADAGRPVLIHVAEPRAFFTRPDRHNERVEELRRHPRLQLHRSGTPDFGQLLDEFQRVLAGFRDTTFVAAHLANWGDDLAACARLLDEHPNLHLDTSARLAELGRQPRAAAAFLTRYADRVLFGTDAYPPSAAEMRVWFRALETADEYFPYTSGQPLQGRWQIYGLELDDDVLRSVYAENARRILGRP</sequence>
<accession>A0A512D3R5</accession>
<keyword evidence="4" id="KW-1185">Reference proteome</keyword>
<dbReference type="InterPro" id="IPR032465">
    <property type="entry name" value="ACMSD"/>
</dbReference>
<dbReference type="GO" id="GO:0016831">
    <property type="term" value="F:carboxy-lyase activity"/>
    <property type="evidence" value="ECO:0007669"/>
    <property type="project" value="InterPro"/>
</dbReference>
<dbReference type="Pfam" id="PF04909">
    <property type="entry name" value="Amidohydro_2"/>
    <property type="match status" value="1"/>
</dbReference>
<evidence type="ECO:0000256" key="1">
    <source>
        <dbReference type="ARBA" id="ARBA00023239"/>
    </source>
</evidence>
<dbReference type="Proteomes" id="UP000321534">
    <property type="component" value="Unassembled WGS sequence"/>
</dbReference>
<dbReference type="InterPro" id="IPR006680">
    <property type="entry name" value="Amidohydro-rel"/>
</dbReference>
<dbReference type="AlphaFoldDB" id="A0A512D3R5"/>
<organism evidence="3 4">
    <name type="scientific">Terrabacter aerolatus</name>
    <dbReference type="NCBI Taxonomy" id="422442"/>
    <lineage>
        <taxon>Bacteria</taxon>
        <taxon>Bacillati</taxon>
        <taxon>Actinomycetota</taxon>
        <taxon>Actinomycetes</taxon>
        <taxon>Micrococcales</taxon>
        <taxon>Intrasporangiaceae</taxon>
        <taxon>Terrabacter</taxon>
    </lineage>
</organism>
<gene>
    <name evidence="3" type="ORF">TAE01_29020</name>
</gene>
<feature type="domain" description="Amidohydrolase-related" evidence="2">
    <location>
        <begin position="37"/>
        <end position="330"/>
    </location>
</feature>
<keyword evidence="1" id="KW-0456">Lyase</keyword>
<dbReference type="GO" id="GO:0005737">
    <property type="term" value="C:cytoplasm"/>
    <property type="evidence" value="ECO:0007669"/>
    <property type="project" value="TreeGrafter"/>
</dbReference>
<dbReference type="SUPFAM" id="SSF51556">
    <property type="entry name" value="Metallo-dependent hydrolases"/>
    <property type="match status" value="1"/>
</dbReference>
<reference evidence="3 4" key="1">
    <citation type="submission" date="2019-07" db="EMBL/GenBank/DDBJ databases">
        <title>Whole genome shotgun sequence of Terrabacter aerolatus NBRC 106305.</title>
        <authorList>
            <person name="Hosoyama A."/>
            <person name="Uohara A."/>
            <person name="Ohji S."/>
            <person name="Ichikawa N."/>
        </authorList>
    </citation>
    <scope>NUCLEOTIDE SEQUENCE [LARGE SCALE GENOMIC DNA]</scope>
    <source>
        <strain evidence="3 4">NBRC 106305</strain>
    </source>
</reference>
<dbReference type="Gene3D" id="3.20.20.140">
    <property type="entry name" value="Metal-dependent hydrolases"/>
    <property type="match status" value="1"/>
</dbReference>
<dbReference type="OrthoDB" id="8673173at2"/>
<evidence type="ECO:0000259" key="2">
    <source>
        <dbReference type="Pfam" id="PF04909"/>
    </source>
</evidence>
<dbReference type="GO" id="GO:0019748">
    <property type="term" value="P:secondary metabolic process"/>
    <property type="evidence" value="ECO:0007669"/>
    <property type="project" value="TreeGrafter"/>
</dbReference>
<comment type="caution">
    <text evidence="3">The sequence shown here is derived from an EMBL/GenBank/DDBJ whole genome shotgun (WGS) entry which is preliminary data.</text>
</comment>
<protein>
    <recommendedName>
        <fullName evidence="2">Amidohydrolase-related domain-containing protein</fullName>
    </recommendedName>
</protein>
<dbReference type="PANTHER" id="PTHR21240:SF28">
    <property type="entry name" value="ISO-OROTATE DECARBOXYLASE (EUROFUNG)"/>
    <property type="match status" value="1"/>
</dbReference>